<keyword evidence="3" id="KW-1185">Reference proteome</keyword>
<protein>
    <submittedName>
        <fullName evidence="2">Uncharacterized protein</fullName>
    </submittedName>
</protein>
<feature type="compositionally biased region" description="Pro residues" evidence="1">
    <location>
        <begin position="12"/>
        <end position="25"/>
    </location>
</feature>
<organism evidence="2 3">
    <name type="scientific">Ceratopteris richardii</name>
    <name type="common">Triangle waterfern</name>
    <dbReference type="NCBI Taxonomy" id="49495"/>
    <lineage>
        <taxon>Eukaryota</taxon>
        <taxon>Viridiplantae</taxon>
        <taxon>Streptophyta</taxon>
        <taxon>Embryophyta</taxon>
        <taxon>Tracheophyta</taxon>
        <taxon>Polypodiopsida</taxon>
        <taxon>Polypodiidae</taxon>
        <taxon>Polypodiales</taxon>
        <taxon>Pteridineae</taxon>
        <taxon>Pteridaceae</taxon>
        <taxon>Parkerioideae</taxon>
        <taxon>Ceratopteris</taxon>
    </lineage>
</organism>
<sequence>MLRPALSASRHPPFPSPRSYPPPAPQLCSPATRNVPPTTRTMPTHTPHTSPHTHLHTHTLTHTLTHTHGHATHTPLHTHSHTQSHTHSHTHPCTHTHSHTHPCTHTHTHTHNWNSKGLSKVVNAITPSQGSGGFSKQIKPDFRGTRTGRALKGTRSQQGQKGRNMTLKRRIMKGLRRLLCAG</sequence>
<feature type="region of interest" description="Disordered" evidence="1">
    <location>
        <begin position="1"/>
        <end position="114"/>
    </location>
</feature>
<evidence type="ECO:0000256" key="1">
    <source>
        <dbReference type="SAM" id="MobiDB-lite"/>
    </source>
</evidence>
<name>A0A8T2RG69_CERRI</name>
<feature type="region of interest" description="Disordered" evidence="1">
    <location>
        <begin position="127"/>
        <end position="163"/>
    </location>
</feature>
<gene>
    <name evidence="2" type="ORF">KP509_27G005200</name>
</gene>
<dbReference type="EMBL" id="CM035432">
    <property type="protein sequence ID" value="KAH7294533.1"/>
    <property type="molecule type" value="Genomic_DNA"/>
</dbReference>
<comment type="caution">
    <text evidence="2">The sequence shown here is derived from an EMBL/GenBank/DDBJ whole genome shotgun (WGS) entry which is preliminary data.</text>
</comment>
<accession>A0A8T2RG69</accession>
<evidence type="ECO:0000313" key="3">
    <source>
        <dbReference type="Proteomes" id="UP000825935"/>
    </source>
</evidence>
<dbReference type="Proteomes" id="UP000825935">
    <property type="component" value="Chromosome 27"/>
</dbReference>
<dbReference type="AlphaFoldDB" id="A0A8T2RG69"/>
<proteinExistence type="predicted"/>
<feature type="compositionally biased region" description="Low complexity" evidence="1">
    <location>
        <begin position="36"/>
        <end position="50"/>
    </location>
</feature>
<evidence type="ECO:0000313" key="2">
    <source>
        <dbReference type="EMBL" id="KAH7294533.1"/>
    </source>
</evidence>
<reference evidence="2 3" key="1">
    <citation type="submission" date="2021-08" db="EMBL/GenBank/DDBJ databases">
        <title>WGS assembly of Ceratopteris richardii.</title>
        <authorList>
            <person name="Marchant D.B."/>
            <person name="Chen G."/>
            <person name="Jenkins J."/>
            <person name="Shu S."/>
            <person name="Leebens-Mack J."/>
            <person name="Grimwood J."/>
            <person name="Schmutz J."/>
            <person name="Soltis P."/>
            <person name="Soltis D."/>
            <person name="Chen Z.-H."/>
        </authorList>
    </citation>
    <scope>NUCLEOTIDE SEQUENCE [LARGE SCALE GENOMIC DNA]</scope>
    <source>
        <strain evidence="2">Whitten #5841</strain>
        <tissue evidence="2">Leaf</tissue>
    </source>
</reference>
<feature type="compositionally biased region" description="Polar residues" evidence="1">
    <location>
        <begin position="154"/>
        <end position="163"/>
    </location>
</feature>
<feature type="compositionally biased region" description="Basic residues" evidence="1">
    <location>
        <begin position="51"/>
        <end position="110"/>
    </location>
</feature>